<dbReference type="Gene3D" id="1.25.40.20">
    <property type="entry name" value="Ankyrin repeat-containing domain"/>
    <property type="match status" value="1"/>
</dbReference>
<keyword evidence="1" id="KW-0479">Metal-binding</keyword>
<feature type="domain" description="RING-type" evidence="5">
    <location>
        <begin position="166"/>
        <end position="189"/>
    </location>
</feature>
<dbReference type="Proteomes" id="UP001205105">
    <property type="component" value="Unassembled WGS sequence"/>
</dbReference>
<dbReference type="PROSITE" id="PS00518">
    <property type="entry name" value="ZF_RING_1"/>
    <property type="match status" value="1"/>
</dbReference>
<dbReference type="InterPro" id="IPR001841">
    <property type="entry name" value="Znf_RING"/>
</dbReference>
<accession>A0AAD5H3T8</accession>
<keyword evidence="7" id="KW-1185">Reference proteome</keyword>
<dbReference type="PROSITE" id="PS50089">
    <property type="entry name" value="ZF_RING_2"/>
    <property type="match status" value="1"/>
</dbReference>
<evidence type="ECO:0000313" key="7">
    <source>
        <dbReference type="Proteomes" id="UP001205105"/>
    </source>
</evidence>
<dbReference type="PANTHER" id="PTHR34801:SF2">
    <property type="entry name" value="EXPRESSED PROTEIN"/>
    <property type="match status" value="1"/>
</dbReference>
<dbReference type="InterPro" id="IPR013083">
    <property type="entry name" value="Znf_RING/FYVE/PHD"/>
</dbReference>
<name>A0AAD5H3T8_9CHLO</name>
<dbReference type="SUPFAM" id="SSF57850">
    <property type="entry name" value="RING/U-box"/>
    <property type="match status" value="1"/>
</dbReference>
<evidence type="ECO:0000256" key="1">
    <source>
        <dbReference type="ARBA" id="ARBA00022723"/>
    </source>
</evidence>
<evidence type="ECO:0000256" key="4">
    <source>
        <dbReference type="PROSITE-ProRule" id="PRU00175"/>
    </source>
</evidence>
<evidence type="ECO:0000313" key="6">
    <source>
        <dbReference type="EMBL" id="KAI7839195.1"/>
    </source>
</evidence>
<comment type="caution">
    <text evidence="6">The sequence shown here is derived from an EMBL/GenBank/DDBJ whole genome shotgun (WGS) entry which is preliminary data.</text>
</comment>
<reference evidence="6" key="1">
    <citation type="submission" date="2020-11" db="EMBL/GenBank/DDBJ databases">
        <title>Chlorella ohadii genome sequencing and assembly.</title>
        <authorList>
            <person name="Murik O."/>
            <person name="Treves H."/>
            <person name="Kedem I."/>
            <person name="Shotland Y."/>
            <person name="Kaplan A."/>
        </authorList>
    </citation>
    <scope>NUCLEOTIDE SEQUENCE</scope>
    <source>
        <strain evidence="6">1</strain>
    </source>
</reference>
<dbReference type="Pfam" id="PF12796">
    <property type="entry name" value="Ank_2"/>
    <property type="match status" value="1"/>
</dbReference>
<dbReference type="InterPro" id="IPR010865">
    <property type="entry name" value="DUF1499"/>
</dbReference>
<protein>
    <recommendedName>
        <fullName evidence="5">RING-type domain-containing protein</fullName>
    </recommendedName>
</protein>
<dbReference type="SMART" id="SM00248">
    <property type="entry name" value="ANK"/>
    <property type="match status" value="3"/>
</dbReference>
<sequence length="376" mass="39746">MHILVQQNSSLPSRKVQKKLWEAVQLPGRHRCLAAIHAALASGAAANAADASGMTALHWAASGNPDAEAVTAAIAVLLAEKADIHFKTKNNQATPLHCATTNASPDAAIAAVLALTAAGADVRAKTGHNGEPLHWVVLQTNAEAAVAVAQILITAGGDPGACLTGPCGHLVCEGCAQTTQVRQHCPVCRSARSGLIKVFLELVLHSVNVAVLGALFSIGAAPRPSNLGVQDYGGGLRTLSLCPPTPNCISTAEEANDPAHYVPQWTYNPEEGRGRKNPATPEQAMAELLAVVSTTKPEGFTPKIIKQTSDYVYVEYESPTLGFIDDVEFFFPSDKPGIVEYRSASRVGSRDGNANRKRIKALRLELQKKGWKSVGY</sequence>
<dbReference type="Pfam" id="PF07386">
    <property type="entry name" value="DUF1499"/>
    <property type="match status" value="1"/>
</dbReference>
<evidence type="ECO:0000256" key="2">
    <source>
        <dbReference type="ARBA" id="ARBA00022771"/>
    </source>
</evidence>
<dbReference type="Gene3D" id="3.30.40.10">
    <property type="entry name" value="Zinc/RING finger domain, C3HC4 (zinc finger)"/>
    <property type="match status" value="1"/>
</dbReference>
<dbReference type="EMBL" id="JADXDR010000106">
    <property type="protein sequence ID" value="KAI7839195.1"/>
    <property type="molecule type" value="Genomic_DNA"/>
</dbReference>
<keyword evidence="3" id="KW-0862">Zinc</keyword>
<organism evidence="6 7">
    <name type="scientific">Chlorella ohadii</name>
    <dbReference type="NCBI Taxonomy" id="2649997"/>
    <lineage>
        <taxon>Eukaryota</taxon>
        <taxon>Viridiplantae</taxon>
        <taxon>Chlorophyta</taxon>
        <taxon>core chlorophytes</taxon>
        <taxon>Trebouxiophyceae</taxon>
        <taxon>Chlorellales</taxon>
        <taxon>Chlorellaceae</taxon>
        <taxon>Chlorella clade</taxon>
        <taxon>Chlorella</taxon>
    </lineage>
</organism>
<dbReference type="SUPFAM" id="SSF48403">
    <property type="entry name" value="Ankyrin repeat"/>
    <property type="match status" value="1"/>
</dbReference>
<evidence type="ECO:0000256" key="3">
    <source>
        <dbReference type="ARBA" id="ARBA00022833"/>
    </source>
</evidence>
<proteinExistence type="predicted"/>
<dbReference type="InterPro" id="IPR002110">
    <property type="entry name" value="Ankyrin_rpt"/>
</dbReference>
<gene>
    <name evidence="6" type="ORF">COHA_007084</name>
</gene>
<dbReference type="GO" id="GO:0008270">
    <property type="term" value="F:zinc ion binding"/>
    <property type="evidence" value="ECO:0007669"/>
    <property type="project" value="UniProtKB-KW"/>
</dbReference>
<dbReference type="InterPro" id="IPR017907">
    <property type="entry name" value="Znf_RING_CS"/>
</dbReference>
<dbReference type="PANTHER" id="PTHR34801">
    <property type="entry name" value="EXPRESSED PROTEIN"/>
    <property type="match status" value="1"/>
</dbReference>
<dbReference type="InterPro" id="IPR036770">
    <property type="entry name" value="Ankyrin_rpt-contain_sf"/>
</dbReference>
<keyword evidence="2 4" id="KW-0863">Zinc-finger</keyword>
<dbReference type="AlphaFoldDB" id="A0AAD5H3T8"/>
<evidence type="ECO:0000259" key="5">
    <source>
        <dbReference type="PROSITE" id="PS50089"/>
    </source>
</evidence>